<feature type="domain" description="Purple acid phosphatase N-terminal" evidence="3">
    <location>
        <begin position="231"/>
        <end position="315"/>
    </location>
</feature>
<evidence type="ECO:0000313" key="4">
    <source>
        <dbReference type="EMBL" id="PIR88515.1"/>
    </source>
</evidence>
<feature type="signal peptide" evidence="2">
    <location>
        <begin position="1"/>
        <end position="27"/>
    </location>
</feature>
<name>A0A2H0URV6_9BACT</name>
<evidence type="ECO:0000256" key="1">
    <source>
        <dbReference type="SAM" id="Phobius"/>
    </source>
</evidence>
<feature type="non-terminal residue" evidence="4">
    <location>
        <position position="366"/>
    </location>
</feature>
<evidence type="ECO:0000259" key="3">
    <source>
        <dbReference type="Pfam" id="PF16656"/>
    </source>
</evidence>
<proteinExistence type="predicted"/>
<dbReference type="InterPro" id="IPR015914">
    <property type="entry name" value="PAPs_N"/>
</dbReference>
<protein>
    <recommendedName>
        <fullName evidence="3">Purple acid phosphatase N-terminal domain-containing protein</fullName>
    </recommendedName>
</protein>
<dbReference type="Pfam" id="PF16656">
    <property type="entry name" value="Pur_ac_phosph_N"/>
    <property type="match status" value="1"/>
</dbReference>
<dbReference type="GO" id="GO:0046872">
    <property type="term" value="F:metal ion binding"/>
    <property type="evidence" value="ECO:0007669"/>
    <property type="project" value="InterPro"/>
</dbReference>
<feature type="chain" id="PRO_5013655197" description="Purple acid phosphatase N-terminal domain-containing protein" evidence="2">
    <location>
        <begin position="28"/>
        <end position="366"/>
    </location>
</feature>
<keyword evidence="1" id="KW-1133">Transmembrane helix</keyword>
<gene>
    <name evidence="4" type="ORF">COU09_01920</name>
</gene>
<dbReference type="Proteomes" id="UP000229615">
    <property type="component" value="Unassembled WGS sequence"/>
</dbReference>
<dbReference type="GO" id="GO:0003993">
    <property type="term" value="F:acid phosphatase activity"/>
    <property type="evidence" value="ECO:0007669"/>
    <property type="project" value="InterPro"/>
</dbReference>
<keyword evidence="1" id="KW-0812">Transmembrane</keyword>
<keyword evidence="1" id="KW-0472">Membrane</keyword>
<evidence type="ECO:0000313" key="5">
    <source>
        <dbReference type="Proteomes" id="UP000229615"/>
    </source>
</evidence>
<organism evidence="4 5">
    <name type="scientific">Candidatus Harrisonbacteria bacterium CG10_big_fil_rev_8_21_14_0_10_44_23</name>
    <dbReference type="NCBI Taxonomy" id="1974585"/>
    <lineage>
        <taxon>Bacteria</taxon>
        <taxon>Candidatus Harrisoniibacteriota</taxon>
    </lineage>
</organism>
<dbReference type="InterPro" id="IPR008963">
    <property type="entry name" value="Purple_acid_Pase-like_N"/>
</dbReference>
<keyword evidence="2" id="KW-0732">Signal</keyword>
<sequence length="366" mass="41587">MTLKTKNPAIIGLLAVFTLIFMFFAYAQSAQASTCYGPGDAYFNPNVNCYNPAPAPTPIVYQCSDGRDNDGNEYFDYPEDPSCFSRTDNNEWPYDNNDNDLDVSCDVSDTRVEVGDRVYFEADVSGGYPPYYYEWDGEISGDDEEENTRFYDEGTYEVGVEVRDRRGNRVNGDCHSVLVEDLNNYQNYFPVPTPAPQPQVVQAPVSRTIVAQQAQTQVSANQFGQFDIRMWTDEENTVYISWQTSQPSRGIVHYGLQSQLDQQSFHYEYQTSETAGLSTLHQVKISNLQIERTYYFRVVSTFGDQRIVSAERSFTLHRGGSADYTGFASAFGSLSYLLFNSYTLLFIIITLLAILIFFQGRRGRKK</sequence>
<accession>A0A2H0URV6</accession>
<evidence type="ECO:0000256" key="2">
    <source>
        <dbReference type="SAM" id="SignalP"/>
    </source>
</evidence>
<feature type="transmembrane region" description="Helical" evidence="1">
    <location>
        <begin position="336"/>
        <end position="358"/>
    </location>
</feature>
<dbReference type="EMBL" id="PFBB01000020">
    <property type="protein sequence ID" value="PIR88515.1"/>
    <property type="molecule type" value="Genomic_DNA"/>
</dbReference>
<comment type="caution">
    <text evidence="4">The sequence shown here is derived from an EMBL/GenBank/DDBJ whole genome shotgun (WGS) entry which is preliminary data.</text>
</comment>
<dbReference type="AlphaFoldDB" id="A0A2H0URV6"/>
<reference evidence="5" key="1">
    <citation type="submission" date="2017-09" db="EMBL/GenBank/DDBJ databases">
        <title>Depth-based differentiation of microbial function through sediment-hosted aquifers and enrichment of novel symbionts in the deep terrestrial subsurface.</title>
        <authorList>
            <person name="Probst A.J."/>
            <person name="Ladd B."/>
            <person name="Jarett J.K."/>
            <person name="Geller-Mcgrath D.E."/>
            <person name="Sieber C.M.K."/>
            <person name="Emerson J.B."/>
            <person name="Anantharaman K."/>
            <person name="Thomas B.C."/>
            <person name="Malmstrom R."/>
            <person name="Stieglmeier M."/>
            <person name="Klingl A."/>
            <person name="Woyke T."/>
            <person name="Ryan C.M."/>
            <person name="Banfield J.F."/>
        </authorList>
    </citation>
    <scope>NUCLEOTIDE SEQUENCE [LARGE SCALE GENOMIC DNA]</scope>
</reference>
<dbReference type="SUPFAM" id="SSF49363">
    <property type="entry name" value="Purple acid phosphatase, N-terminal domain"/>
    <property type="match status" value="1"/>
</dbReference>
<dbReference type="Gene3D" id="2.60.40.380">
    <property type="entry name" value="Purple acid phosphatase-like, N-terminal"/>
    <property type="match status" value="1"/>
</dbReference>